<dbReference type="SMART" id="SM00304">
    <property type="entry name" value="HAMP"/>
    <property type="match status" value="1"/>
</dbReference>
<dbReference type="KEGG" id="gak:X907_2053"/>
<sequence length="483" mass="51524">MSDAPLSTPGSDGRFVLPSFARTTAFRLTLLSAALFAVSSFVILALVYAATVTAGVRRADNAIAQESIAIEARFRAEGAAAANRYIVQRSVAGGEFLYLLNQPSGRRLSGNISNLPAIAPDDQGRVRFTYERAPLGGQTAAEPSRAARGLISELEGGYTLFVGLDVEDEARFVTYILNAVLIASGLAVAMGIVSGAVVSRRFSRRLDDINAAAREVMAGRLQSRAPRNFSGDELDDLASNFNDMLDRVERLMQRMRSAGDSIAHDLRLPLTRMRGRLEAALVTEGDLADREAALAQAISDADELLKTFNAVMSLSRLQTGERRRAFETLDPAEIIADVAELYEPVCEETGHDFAMDAAAGLSILGDRELVAQAIANLVDNAIKYTPEGGAIMLRLRATSSGAVEISVTDTGPGIPPEERPRVLERFVRLEASRNLPGVGLGLSLVQAIAEVHGAELKLDDGPGGLDGAGPGLRIALLFPTHRA</sequence>
<keyword evidence="4" id="KW-0597">Phosphoprotein</keyword>
<reference evidence="11 12" key="1">
    <citation type="submission" date="2016-12" db="EMBL/GenBank/DDBJ databases">
        <title>The genome of dimorphic prosthecate Glycocaulis alkaliphilus 6b-8t, isolated from crude oil dictates its adaptability in petroleum environments.</title>
        <authorList>
            <person name="Wu X.-L."/>
            <person name="Geng S."/>
        </authorList>
    </citation>
    <scope>NUCLEOTIDE SEQUENCE [LARGE SCALE GENOMIC DNA]</scope>
    <source>
        <strain evidence="11 12">6B-8</strain>
    </source>
</reference>
<name>A0A3T0EBM6_9PROT</name>
<evidence type="ECO:0000256" key="6">
    <source>
        <dbReference type="ARBA" id="ARBA00022692"/>
    </source>
</evidence>
<dbReference type="GO" id="GO:0000155">
    <property type="term" value="F:phosphorelay sensor kinase activity"/>
    <property type="evidence" value="ECO:0007669"/>
    <property type="project" value="InterPro"/>
</dbReference>
<dbReference type="PROSITE" id="PS50109">
    <property type="entry name" value="HIS_KIN"/>
    <property type="match status" value="1"/>
</dbReference>
<keyword evidence="5" id="KW-0808">Transferase</keyword>
<keyword evidence="9" id="KW-0902">Two-component regulatory system</keyword>
<dbReference type="SMART" id="SM00387">
    <property type="entry name" value="HATPase_c"/>
    <property type="match status" value="1"/>
</dbReference>
<dbReference type="GO" id="GO:0005886">
    <property type="term" value="C:plasma membrane"/>
    <property type="evidence" value="ECO:0007669"/>
    <property type="project" value="TreeGrafter"/>
</dbReference>
<evidence type="ECO:0000256" key="5">
    <source>
        <dbReference type="ARBA" id="ARBA00022679"/>
    </source>
</evidence>
<dbReference type="InterPro" id="IPR005467">
    <property type="entry name" value="His_kinase_dom"/>
</dbReference>
<dbReference type="Proteomes" id="UP000286954">
    <property type="component" value="Chromosome"/>
</dbReference>
<dbReference type="EC" id="2.7.13.3" evidence="3"/>
<evidence type="ECO:0000256" key="4">
    <source>
        <dbReference type="ARBA" id="ARBA00022553"/>
    </source>
</evidence>
<dbReference type="InterPro" id="IPR003660">
    <property type="entry name" value="HAMP_dom"/>
</dbReference>
<dbReference type="EMBL" id="CP018911">
    <property type="protein sequence ID" value="AZU04576.1"/>
    <property type="molecule type" value="Genomic_DNA"/>
</dbReference>
<dbReference type="CDD" id="cd00082">
    <property type="entry name" value="HisKA"/>
    <property type="match status" value="1"/>
</dbReference>
<accession>A0A3T0EBM6</accession>
<dbReference type="PROSITE" id="PS50885">
    <property type="entry name" value="HAMP"/>
    <property type="match status" value="1"/>
</dbReference>
<dbReference type="Gene3D" id="3.30.565.10">
    <property type="entry name" value="Histidine kinase-like ATPase, C-terminal domain"/>
    <property type="match status" value="1"/>
</dbReference>
<evidence type="ECO:0000313" key="11">
    <source>
        <dbReference type="EMBL" id="AZU04576.1"/>
    </source>
</evidence>
<evidence type="ECO:0000256" key="10">
    <source>
        <dbReference type="ARBA" id="ARBA00023136"/>
    </source>
</evidence>
<keyword evidence="10" id="KW-0472">Membrane</keyword>
<dbReference type="InterPro" id="IPR003594">
    <property type="entry name" value="HATPase_dom"/>
</dbReference>
<dbReference type="InterPro" id="IPR050428">
    <property type="entry name" value="TCS_sensor_his_kinase"/>
</dbReference>
<evidence type="ECO:0000256" key="8">
    <source>
        <dbReference type="ARBA" id="ARBA00022989"/>
    </source>
</evidence>
<dbReference type="Gene3D" id="1.10.287.130">
    <property type="match status" value="1"/>
</dbReference>
<dbReference type="Pfam" id="PF02518">
    <property type="entry name" value="HATPase_c"/>
    <property type="match status" value="1"/>
</dbReference>
<comment type="catalytic activity">
    <reaction evidence="1">
        <text>ATP + protein L-histidine = ADP + protein N-phospho-L-histidine.</text>
        <dbReference type="EC" id="2.7.13.3"/>
    </reaction>
</comment>
<organism evidence="11 12">
    <name type="scientific">Glycocaulis alkaliphilus</name>
    <dbReference type="NCBI Taxonomy" id="1434191"/>
    <lineage>
        <taxon>Bacteria</taxon>
        <taxon>Pseudomonadati</taxon>
        <taxon>Pseudomonadota</taxon>
        <taxon>Alphaproteobacteria</taxon>
        <taxon>Maricaulales</taxon>
        <taxon>Maricaulaceae</taxon>
        <taxon>Glycocaulis</taxon>
    </lineage>
</organism>
<dbReference type="InterPro" id="IPR003661">
    <property type="entry name" value="HisK_dim/P_dom"/>
</dbReference>
<keyword evidence="6" id="KW-0812">Transmembrane</keyword>
<dbReference type="Gene3D" id="6.10.340.10">
    <property type="match status" value="1"/>
</dbReference>
<evidence type="ECO:0000256" key="3">
    <source>
        <dbReference type="ARBA" id="ARBA00012438"/>
    </source>
</evidence>
<comment type="subcellular location">
    <subcellularLocation>
        <location evidence="2">Membrane</location>
    </subcellularLocation>
</comment>
<dbReference type="PANTHER" id="PTHR45436">
    <property type="entry name" value="SENSOR HISTIDINE KINASE YKOH"/>
    <property type="match status" value="1"/>
</dbReference>
<keyword evidence="8" id="KW-1133">Transmembrane helix</keyword>
<dbReference type="PRINTS" id="PR00344">
    <property type="entry name" value="BCTRLSENSOR"/>
</dbReference>
<dbReference type="RefSeq" id="WP_233352302.1">
    <property type="nucleotide sequence ID" value="NZ_BMFB01000001.1"/>
</dbReference>
<dbReference type="InterPro" id="IPR004358">
    <property type="entry name" value="Sig_transdc_His_kin-like_C"/>
</dbReference>
<proteinExistence type="predicted"/>
<dbReference type="SUPFAM" id="SSF47384">
    <property type="entry name" value="Homodimeric domain of signal transducing histidine kinase"/>
    <property type="match status" value="1"/>
</dbReference>
<evidence type="ECO:0000256" key="2">
    <source>
        <dbReference type="ARBA" id="ARBA00004370"/>
    </source>
</evidence>
<dbReference type="Pfam" id="PF00512">
    <property type="entry name" value="HisKA"/>
    <property type="match status" value="1"/>
</dbReference>
<protein>
    <recommendedName>
        <fullName evidence="3">histidine kinase</fullName>
        <ecNumber evidence="3">2.7.13.3</ecNumber>
    </recommendedName>
</protein>
<dbReference type="InterPro" id="IPR036097">
    <property type="entry name" value="HisK_dim/P_sf"/>
</dbReference>
<evidence type="ECO:0000256" key="7">
    <source>
        <dbReference type="ARBA" id="ARBA00022777"/>
    </source>
</evidence>
<keyword evidence="12" id="KW-1185">Reference proteome</keyword>
<dbReference type="SMART" id="SM00388">
    <property type="entry name" value="HisKA"/>
    <property type="match status" value="1"/>
</dbReference>
<dbReference type="AlphaFoldDB" id="A0A3T0EBM6"/>
<dbReference type="SUPFAM" id="SSF158472">
    <property type="entry name" value="HAMP domain-like"/>
    <property type="match status" value="1"/>
</dbReference>
<keyword evidence="7 11" id="KW-0418">Kinase</keyword>
<dbReference type="InterPro" id="IPR036890">
    <property type="entry name" value="HATPase_C_sf"/>
</dbReference>
<evidence type="ECO:0000313" key="12">
    <source>
        <dbReference type="Proteomes" id="UP000286954"/>
    </source>
</evidence>
<gene>
    <name evidence="11" type="ORF">X907_2053</name>
</gene>
<dbReference type="Pfam" id="PF00672">
    <property type="entry name" value="HAMP"/>
    <property type="match status" value="1"/>
</dbReference>
<evidence type="ECO:0000256" key="9">
    <source>
        <dbReference type="ARBA" id="ARBA00023012"/>
    </source>
</evidence>
<evidence type="ECO:0000256" key="1">
    <source>
        <dbReference type="ARBA" id="ARBA00000085"/>
    </source>
</evidence>
<dbReference type="CDD" id="cd06225">
    <property type="entry name" value="HAMP"/>
    <property type="match status" value="1"/>
</dbReference>
<dbReference type="PANTHER" id="PTHR45436:SF8">
    <property type="entry name" value="HISTIDINE KINASE"/>
    <property type="match status" value="1"/>
</dbReference>
<dbReference type="SUPFAM" id="SSF55874">
    <property type="entry name" value="ATPase domain of HSP90 chaperone/DNA topoisomerase II/histidine kinase"/>
    <property type="match status" value="1"/>
</dbReference>